<dbReference type="InterPro" id="IPR011611">
    <property type="entry name" value="PfkB_dom"/>
</dbReference>
<sequence length="341" mass="37597">MKKVVTFGEMMLRLKPQENERIIQANQFSALYGGSEANVAVSLALFGDQAQFVSKVPAHAVGEAAIGTLRRYGVDTSQILQGGPRLGIYFFEKGASVRNTSVVYDRAGSSFALSQADEYDWNRILADADYFYFSGITPAISSETTQAILAACQYCVENQVKVVCDLNYRGKMWTTTQAQVTMDKLMPYVDICLANDEDFEASLGIKAFDGDMSRGIEQKADFIAGMKKIIEKYPNVQTVASVLRNIKSVEDSQWMGLMINHDQVYDTPVYPIHVWEGVAAGDAFGAGLMHGIINNFDPQKQLDFAIAASVLKLTISGDLNLVNESEVLAVMNKQNGMRVMR</sequence>
<reference evidence="5 6" key="1">
    <citation type="submission" date="2018-07" db="EMBL/GenBank/DDBJ databases">
        <title>Genome sequences of six Lactobacillus spp. isolated from bumble bee guts.</title>
        <authorList>
            <person name="Motta E.V.S."/>
            <person name="Moran N.A."/>
        </authorList>
    </citation>
    <scope>NUCLEOTIDE SEQUENCE [LARGE SCALE GENOMIC DNA]</scope>
    <source>
        <strain evidence="5 6">BI-1.1</strain>
    </source>
</reference>
<evidence type="ECO:0000256" key="2">
    <source>
        <dbReference type="ARBA" id="ARBA00022679"/>
    </source>
</evidence>
<dbReference type="CDD" id="cd01166">
    <property type="entry name" value="KdgK"/>
    <property type="match status" value="1"/>
</dbReference>
<feature type="domain" description="Carbohydrate kinase PfkB" evidence="4">
    <location>
        <begin position="1"/>
        <end position="318"/>
    </location>
</feature>
<dbReference type="InterPro" id="IPR029056">
    <property type="entry name" value="Ribokinase-like"/>
</dbReference>
<evidence type="ECO:0000313" key="6">
    <source>
        <dbReference type="Proteomes" id="UP000284109"/>
    </source>
</evidence>
<dbReference type="AlphaFoldDB" id="A0A3R6ZDE6"/>
<dbReference type="PANTHER" id="PTHR43320">
    <property type="entry name" value="SUGAR KINASE"/>
    <property type="match status" value="1"/>
</dbReference>
<comment type="caution">
    <text evidence="5">The sequence shown here is derived from an EMBL/GenBank/DDBJ whole genome shotgun (WGS) entry which is preliminary data.</text>
</comment>
<gene>
    <name evidence="5" type="ORF">DS831_03910</name>
</gene>
<dbReference type="Gene3D" id="3.40.1190.20">
    <property type="match status" value="1"/>
</dbReference>
<name>A0A3R6ZDE6_9LACO</name>
<evidence type="ECO:0000256" key="1">
    <source>
        <dbReference type="ARBA" id="ARBA00010688"/>
    </source>
</evidence>
<dbReference type="PANTHER" id="PTHR43320:SF2">
    <property type="entry name" value="2-DEHYDRO-3-DEOXYGLUCONOKINASE_2-DEHYDRO-3-DEOXYGALACTONOKINASE"/>
    <property type="match status" value="1"/>
</dbReference>
<keyword evidence="6" id="KW-1185">Reference proteome</keyword>
<proteinExistence type="inferred from homology"/>
<evidence type="ECO:0000313" key="5">
    <source>
        <dbReference type="EMBL" id="RHW51179.1"/>
    </source>
</evidence>
<dbReference type="InterPro" id="IPR052700">
    <property type="entry name" value="Carb_kinase_PfkB-like"/>
</dbReference>
<dbReference type="Proteomes" id="UP000284109">
    <property type="component" value="Unassembled WGS sequence"/>
</dbReference>
<keyword evidence="3 5" id="KW-0418">Kinase</keyword>
<keyword evidence="2" id="KW-0808">Transferase</keyword>
<evidence type="ECO:0000256" key="3">
    <source>
        <dbReference type="ARBA" id="ARBA00022777"/>
    </source>
</evidence>
<dbReference type="GO" id="GO:0016301">
    <property type="term" value="F:kinase activity"/>
    <property type="evidence" value="ECO:0007669"/>
    <property type="project" value="UniProtKB-KW"/>
</dbReference>
<dbReference type="EMBL" id="QOCR01000002">
    <property type="protein sequence ID" value="RHW51179.1"/>
    <property type="molecule type" value="Genomic_DNA"/>
</dbReference>
<comment type="similarity">
    <text evidence="1">Belongs to the carbohydrate kinase PfkB family.</text>
</comment>
<dbReference type="SUPFAM" id="SSF53613">
    <property type="entry name" value="Ribokinase-like"/>
    <property type="match status" value="1"/>
</dbReference>
<dbReference type="RefSeq" id="WP_118900612.1">
    <property type="nucleotide sequence ID" value="NZ_QOCR01000002.1"/>
</dbReference>
<organism evidence="5 6">
    <name type="scientific">Bombilactobacillus bombi</name>
    <dbReference type="NCBI Taxonomy" id="1303590"/>
    <lineage>
        <taxon>Bacteria</taxon>
        <taxon>Bacillati</taxon>
        <taxon>Bacillota</taxon>
        <taxon>Bacilli</taxon>
        <taxon>Lactobacillales</taxon>
        <taxon>Lactobacillaceae</taxon>
        <taxon>Bombilactobacillus</taxon>
    </lineage>
</organism>
<evidence type="ECO:0000259" key="4">
    <source>
        <dbReference type="Pfam" id="PF00294"/>
    </source>
</evidence>
<accession>A0A3R6ZDE6</accession>
<dbReference type="Pfam" id="PF00294">
    <property type="entry name" value="PfkB"/>
    <property type="match status" value="1"/>
</dbReference>
<dbReference type="OrthoDB" id="9813569at2"/>
<protein>
    <submittedName>
        <fullName evidence="5">Sugar kinase</fullName>
    </submittedName>
</protein>